<protein>
    <recommendedName>
        <fullName evidence="4">5-methylthioadenosine/S-adenosylhomocysteine deaminase</fullName>
        <shortName evidence="4">MTA/SAH deaminase</shortName>
        <ecNumber evidence="4">3.5.4.28</ecNumber>
        <ecNumber evidence="4">3.5.4.31</ecNumber>
    </recommendedName>
</protein>
<evidence type="ECO:0000259" key="5">
    <source>
        <dbReference type="Pfam" id="PF01979"/>
    </source>
</evidence>
<evidence type="ECO:0000256" key="1">
    <source>
        <dbReference type="ARBA" id="ARBA00022723"/>
    </source>
</evidence>
<keyword evidence="3 4" id="KW-0862">Zinc</keyword>
<dbReference type="PANTHER" id="PTHR43794:SF11">
    <property type="entry name" value="AMIDOHYDROLASE-RELATED DOMAIN-CONTAINING PROTEIN"/>
    <property type="match status" value="1"/>
</dbReference>
<dbReference type="RefSeq" id="WP_108849751.1">
    <property type="nucleotide sequence ID" value="NZ_AP019697.1"/>
</dbReference>
<dbReference type="GO" id="GO:0090614">
    <property type="term" value="F:5'-methylthioadenosine deaminase activity"/>
    <property type="evidence" value="ECO:0007669"/>
    <property type="project" value="UniProtKB-UniRule"/>
</dbReference>
<dbReference type="AlphaFoldDB" id="A0A8E4GXZ2"/>
<feature type="binding site" evidence="4">
    <location>
        <position position="209"/>
    </location>
    <ligand>
        <name>substrate</name>
    </ligand>
</feature>
<comment type="similarity">
    <text evidence="4">Belongs to the metallo-dependent hydrolases superfamily. MTA/SAH deaminase family.</text>
</comment>
<keyword evidence="2 4" id="KW-0378">Hydrolase</keyword>
<feature type="binding site" evidence="4">
    <location>
        <position position="60"/>
    </location>
    <ligand>
        <name>Zn(2+)</name>
        <dbReference type="ChEBI" id="CHEBI:29105"/>
    </ligand>
</feature>
<dbReference type="CDD" id="cd01298">
    <property type="entry name" value="ATZ_TRZ_like"/>
    <property type="match status" value="1"/>
</dbReference>
<dbReference type="GeneID" id="92716120"/>
<feature type="binding site" evidence="4">
    <location>
        <position position="206"/>
    </location>
    <ligand>
        <name>Zn(2+)</name>
        <dbReference type="ChEBI" id="CHEBI:29105"/>
    </ligand>
</feature>
<proteinExistence type="inferred from homology"/>
<dbReference type="PANTHER" id="PTHR43794">
    <property type="entry name" value="AMINOHYDROLASE SSNA-RELATED"/>
    <property type="match status" value="1"/>
</dbReference>
<dbReference type="InterPro" id="IPR050287">
    <property type="entry name" value="MTA/SAH_deaminase"/>
</dbReference>
<dbReference type="FunFam" id="3.20.20.140:FF:000014">
    <property type="entry name" value="5-methylthioadenosine/S-adenosylhomocysteine deaminase"/>
    <property type="match status" value="1"/>
</dbReference>
<feature type="binding site" evidence="4">
    <location>
        <position position="294"/>
    </location>
    <ligand>
        <name>substrate</name>
    </ligand>
</feature>
<sequence>MSTLIRNAAVFRNNSIVENQNIVIDGKYIKEFPDNPDPADYDEVIEGNNMLCLPGLVNTHTHVAMTLFRSYADDMELMDWLQNKIWPAEDHLDDDIVYWGSMLAFAEMIRGGTTAFCDMYMFMDSCAKAADLAGMRGNLARGLAGIGPNGDKGLAENIELFKNWDHAGDGRFKVMLGPHASYTCPPDYIRKVRDAGMKYNIPIHIHLSETQGEVDNCLKEYGKTPIALMNDLGLFDLPTLAAHCVHVNDDDIRIMKEKDVHVAHNPTSNLKLASGIAPVTKMRAAGITVGLGTDGASSNNKLDMFAEMRLAALIHKVKDSDPLAINALEALNMATVDGAKCMGYDNLGTLESGSLADIILVNREGFNWMPGFNSISLAVYSGNSMDVDTVMINGKVVMRHKELLTIDVERMKREVSRVTDKLFSFAG</sequence>
<dbReference type="EC" id="3.5.4.31" evidence="4"/>
<feature type="domain" description="Amidohydrolase-related" evidence="5">
    <location>
        <begin position="53"/>
        <end position="397"/>
    </location>
</feature>
<name>A0A8E4GXZ2_9FIRM</name>
<dbReference type="SUPFAM" id="SSF51338">
    <property type="entry name" value="Composite domain of metallo-dependent hydrolases"/>
    <property type="match status" value="1"/>
</dbReference>
<organism evidence="6 7">
    <name type="scientific">Dialister hominis</name>
    <dbReference type="NCBI Taxonomy" id="2582419"/>
    <lineage>
        <taxon>Bacteria</taxon>
        <taxon>Bacillati</taxon>
        <taxon>Bacillota</taxon>
        <taxon>Negativicutes</taxon>
        <taxon>Veillonellales</taxon>
        <taxon>Veillonellaceae</taxon>
        <taxon>Dialister</taxon>
    </lineage>
</organism>
<dbReference type="KEGG" id="dho:Dia5BBH33_09070"/>
<accession>A0A8E4GXZ2</accession>
<evidence type="ECO:0000313" key="6">
    <source>
        <dbReference type="EMBL" id="BBK24972.1"/>
    </source>
</evidence>
<feature type="binding site" evidence="4">
    <location>
        <position position="294"/>
    </location>
    <ligand>
        <name>Zn(2+)</name>
        <dbReference type="ChEBI" id="CHEBI:29105"/>
    </ligand>
</feature>
<comment type="caution">
    <text evidence="4">Lacks conserved residue(s) required for the propagation of feature annotation.</text>
</comment>
<dbReference type="InterPro" id="IPR011059">
    <property type="entry name" value="Metal-dep_hydrolase_composite"/>
</dbReference>
<keyword evidence="1 4" id="KW-0479">Metal-binding</keyword>
<comment type="catalytic activity">
    <reaction evidence="4">
        <text>S-adenosyl-L-homocysteine + H2O + H(+) = S-inosyl-L-homocysteine + NH4(+)</text>
        <dbReference type="Rhea" id="RHEA:20716"/>
        <dbReference type="ChEBI" id="CHEBI:15377"/>
        <dbReference type="ChEBI" id="CHEBI:15378"/>
        <dbReference type="ChEBI" id="CHEBI:28938"/>
        <dbReference type="ChEBI" id="CHEBI:57856"/>
        <dbReference type="ChEBI" id="CHEBI:57985"/>
        <dbReference type="EC" id="3.5.4.28"/>
    </reaction>
</comment>
<dbReference type="Gene3D" id="3.20.20.140">
    <property type="entry name" value="Metal-dependent hydrolases"/>
    <property type="match status" value="1"/>
</dbReference>
<dbReference type="HAMAP" id="MF_01281">
    <property type="entry name" value="MTA_SAH_deamin"/>
    <property type="match status" value="1"/>
</dbReference>
<comment type="catalytic activity">
    <reaction evidence="4">
        <text>S-methyl-5'-thioadenosine + H2O + H(+) = S-methyl-5'-thioinosine + NH4(+)</text>
        <dbReference type="Rhea" id="RHEA:25025"/>
        <dbReference type="ChEBI" id="CHEBI:15377"/>
        <dbReference type="ChEBI" id="CHEBI:15378"/>
        <dbReference type="ChEBI" id="CHEBI:17509"/>
        <dbReference type="ChEBI" id="CHEBI:28938"/>
        <dbReference type="ChEBI" id="CHEBI:48595"/>
        <dbReference type="EC" id="3.5.4.31"/>
    </reaction>
</comment>
<feature type="binding site" evidence="4">
    <location>
        <position position="62"/>
    </location>
    <ligand>
        <name>Zn(2+)</name>
        <dbReference type="ChEBI" id="CHEBI:29105"/>
    </ligand>
</feature>
<dbReference type="InterPro" id="IPR032466">
    <property type="entry name" value="Metal_Hydrolase"/>
</dbReference>
<dbReference type="SUPFAM" id="SSF51556">
    <property type="entry name" value="Metallo-dependent hydrolases"/>
    <property type="match status" value="1"/>
</dbReference>
<dbReference type="EC" id="3.5.4.28" evidence="4"/>
<dbReference type="InterPro" id="IPR023512">
    <property type="entry name" value="Deaminase_MtaD/DadD"/>
</dbReference>
<comment type="cofactor">
    <cofactor evidence="4">
        <name>Zn(2+)</name>
        <dbReference type="ChEBI" id="CHEBI:29105"/>
    </cofactor>
    <text evidence="4">Binds 1 zinc ion per subunit.</text>
</comment>
<comment type="function">
    <text evidence="4">Catalyzes the deamination of 5-methylthioadenosine and S-adenosyl-L-homocysteine into 5-methylthioinosine and S-inosyl-L-homocysteine, respectively. Is also able to deaminate adenosine.</text>
</comment>
<dbReference type="GO" id="GO:0046872">
    <property type="term" value="F:metal ion binding"/>
    <property type="evidence" value="ECO:0007669"/>
    <property type="project" value="UniProtKB-KW"/>
</dbReference>
<evidence type="ECO:0000256" key="3">
    <source>
        <dbReference type="ARBA" id="ARBA00022833"/>
    </source>
</evidence>
<reference evidence="7" key="1">
    <citation type="submission" date="2019-05" db="EMBL/GenBank/DDBJ databases">
        <title>Complete genome sequencing of Dialister sp. strain 5BBH33.</title>
        <authorList>
            <person name="Sakamoto M."/>
            <person name="Murakami T."/>
            <person name="Mori H."/>
        </authorList>
    </citation>
    <scope>NUCLEOTIDE SEQUENCE [LARGE SCALE GENOMIC DNA]</scope>
    <source>
        <strain evidence="7">5BBH33</strain>
    </source>
</reference>
<dbReference type="OrthoDB" id="9807210at2"/>
<dbReference type="GO" id="GO:0050270">
    <property type="term" value="F:S-adenosylhomocysteine deaminase activity"/>
    <property type="evidence" value="ECO:0007669"/>
    <property type="project" value="UniProtKB-UniRule"/>
</dbReference>
<dbReference type="Gene3D" id="2.30.40.10">
    <property type="entry name" value="Urease, subunit C, domain 1"/>
    <property type="match status" value="1"/>
</dbReference>
<evidence type="ECO:0000256" key="4">
    <source>
        <dbReference type="HAMAP-Rule" id="MF_01281"/>
    </source>
</evidence>
<dbReference type="Pfam" id="PF01979">
    <property type="entry name" value="Amidohydro_1"/>
    <property type="match status" value="1"/>
</dbReference>
<dbReference type="Proteomes" id="UP000320585">
    <property type="component" value="Chromosome"/>
</dbReference>
<keyword evidence="7" id="KW-1185">Reference proteome</keyword>
<gene>
    <name evidence="4 6" type="primary">mtaD</name>
    <name evidence="6" type="ORF">Dia5BBH33_09070</name>
</gene>
<evidence type="ECO:0000256" key="2">
    <source>
        <dbReference type="ARBA" id="ARBA00022801"/>
    </source>
</evidence>
<feature type="binding site" evidence="4">
    <location>
        <position position="141"/>
    </location>
    <ligand>
        <name>substrate</name>
    </ligand>
</feature>
<evidence type="ECO:0000313" key="7">
    <source>
        <dbReference type="Proteomes" id="UP000320585"/>
    </source>
</evidence>
<feature type="binding site" evidence="4">
    <location>
        <position position="179"/>
    </location>
    <ligand>
        <name>substrate</name>
    </ligand>
</feature>
<dbReference type="InterPro" id="IPR006680">
    <property type="entry name" value="Amidohydro-rel"/>
</dbReference>
<dbReference type="EMBL" id="AP019697">
    <property type="protein sequence ID" value="BBK24972.1"/>
    <property type="molecule type" value="Genomic_DNA"/>
</dbReference>
<feature type="binding site" evidence="4">
    <location>
        <position position="89"/>
    </location>
    <ligand>
        <name>substrate</name>
    </ligand>
</feature>